<sequence length="103" mass="11829">MLFTATAKTRTLDERRHRCQYRLRLNPWRGYVRALSRHVMLLNDYEDTLAVITSPRLFSLLFSSHLLGPLLLARAEAGATQLDGRRANSRFRDAATKIESTNP</sequence>
<proteinExistence type="predicted"/>
<accession>A0A8H4LDI6</accession>
<organism evidence="1 2">
    <name type="scientific">Fusarium albosuccineum</name>
    <dbReference type="NCBI Taxonomy" id="1237068"/>
    <lineage>
        <taxon>Eukaryota</taxon>
        <taxon>Fungi</taxon>
        <taxon>Dikarya</taxon>
        <taxon>Ascomycota</taxon>
        <taxon>Pezizomycotina</taxon>
        <taxon>Sordariomycetes</taxon>
        <taxon>Hypocreomycetidae</taxon>
        <taxon>Hypocreales</taxon>
        <taxon>Nectriaceae</taxon>
        <taxon>Fusarium</taxon>
        <taxon>Fusarium decemcellulare species complex</taxon>
    </lineage>
</organism>
<comment type="caution">
    <text evidence="1">The sequence shown here is derived from an EMBL/GenBank/DDBJ whole genome shotgun (WGS) entry which is preliminary data.</text>
</comment>
<dbReference type="Proteomes" id="UP000554235">
    <property type="component" value="Unassembled WGS sequence"/>
</dbReference>
<protein>
    <submittedName>
        <fullName evidence="1">Uncharacterized protein</fullName>
    </submittedName>
</protein>
<evidence type="ECO:0000313" key="2">
    <source>
        <dbReference type="Proteomes" id="UP000554235"/>
    </source>
</evidence>
<name>A0A8H4LDI6_9HYPO</name>
<dbReference type="AlphaFoldDB" id="A0A8H4LDI6"/>
<evidence type="ECO:0000313" key="1">
    <source>
        <dbReference type="EMBL" id="KAF4465549.1"/>
    </source>
</evidence>
<gene>
    <name evidence="1" type="ORF">FALBO_7600</name>
</gene>
<keyword evidence="2" id="KW-1185">Reference proteome</keyword>
<reference evidence="1 2" key="1">
    <citation type="submission" date="2020-01" db="EMBL/GenBank/DDBJ databases">
        <title>Identification and distribution of gene clusters putatively required for synthesis of sphingolipid metabolism inhibitors in phylogenetically diverse species of the filamentous fungus Fusarium.</title>
        <authorList>
            <person name="Kim H.-S."/>
            <person name="Busman M."/>
            <person name="Brown D.W."/>
            <person name="Divon H."/>
            <person name="Uhlig S."/>
            <person name="Proctor R.H."/>
        </authorList>
    </citation>
    <scope>NUCLEOTIDE SEQUENCE [LARGE SCALE GENOMIC DNA]</scope>
    <source>
        <strain evidence="1 2">NRRL 20459</strain>
    </source>
</reference>
<dbReference type="EMBL" id="JAADYS010001016">
    <property type="protein sequence ID" value="KAF4465549.1"/>
    <property type="molecule type" value="Genomic_DNA"/>
</dbReference>